<dbReference type="AlphaFoldDB" id="A0A0R2IVT0"/>
<keyword evidence="6" id="KW-0547">Nucleotide-binding</keyword>
<comment type="similarity">
    <text evidence="1 6">Belongs to the GatC family.</text>
</comment>
<name>A0A0R2IVT0_9LACO</name>
<dbReference type="GO" id="GO:0005524">
    <property type="term" value="F:ATP binding"/>
    <property type="evidence" value="ECO:0007669"/>
    <property type="project" value="UniProtKB-KW"/>
</dbReference>
<comment type="subunit">
    <text evidence="2 6">Heterotrimer of A, B and C subunits.</text>
</comment>
<dbReference type="SUPFAM" id="SSF141000">
    <property type="entry name" value="Glu-tRNAGln amidotransferase C subunit"/>
    <property type="match status" value="1"/>
</dbReference>
<keyword evidence="6" id="KW-0648">Protein biosynthesis</keyword>
<protein>
    <recommendedName>
        <fullName evidence="6">Aspartyl/glutamyl-tRNA(Asn/Gln) amidotransferase subunit C</fullName>
        <shortName evidence="6">Asp/Glu-ADT subunit C</shortName>
        <ecNumber evidence="6">6.3.5.-</ecNumber>
    </recommendedName>
</protein>
<evidence type="ECO:0000256" key="3">
    <source>
        <dbReference type="ARBA" id="ARBA00024799"/>
    </source>
</evidence>
<keyword evidence="6" id="KW-0067">ATP-binding</keyword>
<evidence type="ECO:0000256" key="6">
    <source>
        <dbReference type="HAMAP-Rule" id="MF_00122"/>
    </source>
</evidence>
<gene>
    <name evidence="6" type="primary">gatC</name>
    <name evidence="7" type="ORF">IV80_GL001598</name>
</gene>
<dbReference type="Proteomes" id="UP000051568">
    <property type="component" value="Unassembled WGS sequence"/>
</dbReference>
<dbReference type="NCBIfam" id="TIGR00135">
    <property type="entry name" value="gatC"/>
    <property type="match status" value="1"/>
</dbReference>
<evidence type="ECO:0000256" key="2">
    <source>
        <dbReference type="ARBA" id="ARBA00011123"/>
    </source>
</evidence>
<organism evidence="7 8">
    <name type="scientific">Pediococcus cellicola</name>
    <dbReference type="NCBI Taxonomy" id="319652"/>
    <lineage>
        <taxon>Bacteria</taxon>
        <taxon>Bacillati</taxon>
        <taxon>Bacillota</taxon>
        <taxon>Bacilli</taxon>
        <taxon>Lactobacillales</taxon>
        <taxon>Lactobacillaceae</taxon>
        <taxon>Pediococcus</taxon>
    </lineage>
</organism>
<sequence length="105" mass="11572">MANEEKIDKAQVEHVASLAKLQFEDADLGKFTTQLGDIMELFNTLSEVDTSNVAPTFSVTDQFNTMREDVAVNSHQKEALLKNAPDTEEGFIRVPAIIDESEGAN</sequence>
<dbReference type="GO" id="GO:0006450">
    <property type="term" value="P:regulation of translational fidelity"/>
    <property type="evidence" value="ECO:0007669"/>
    <property type="project" value="InterPro"/>
</dbReference>
<accession>A0A0R2IVT0</accession>
<dbReference type="HAMAP" id="MF_00122">
    <property type="entry name" value="GatC"/>
    <property type="match status" value="1"/>
</dbReference>
<dbReference type="RefSeq" id="WP_057751254.1">
    <property type="nucleotide sequence ID" value="NZ_BJVH01000007.1"/>
</dbReference>
<comment type="catalytic activity">
    <reaction evidence="4 6">
        <text>L-aspartyl-tRNA(Asn) + L-glutamine + ATP + H2O = L-asparaginyl-tRNA(Asn) + L-glutamate + ADP + phosphate + 2 H(+)</text>
        <dbReference type="Rhea" id="RHEA:14513"/>
        <dbReference type="Rhea" id="RHEA-COMP:9674"/>
        <dbReference type="Rhea" id="RHEA-COMP:9677"/>
        <dbReference type="ChEBI" id="CHEBI:15377"/>
        <dbReference type="ChEBI" id="CHEBI:15378"/>
        <dbReference type="ChEBI" id="CHEBI:29985"/>
        <dbReference type="ChEBI" id="CHEBI:30616"/>
        <dbReference type="ChEBI" id="CHEBI:43474"/>
        <dbReference type="ChEBI" id="CHEBI:58359"/>
        <dbReference type="ChEBI" id="CHEBI:78515"/>
        <dbReference type="ChEBI" id="CHEBI:78516"/>
        <dbReference type="ChEBI" id="CHEBI:456216"/>
    </reaction>
</comment>
<evidence type="ECO:0000256" key="1">
    <source>
        <dbReference type="ARBA" id="ARBA00010757"/>
    </source>
</evidence>
<proteinExistence type="inferred from homology"/>
<dbReference type="InterPro" id="IPR036113">
    <property type="entry name" value="Asp/Glu-ADT_sf_sub_c"/>
</dbReference>
<dbReference type="PATRIC" id="fig|319652.3.peg.1619"/>
<comment type="function">
    <text evidence="3 6">Allows the formation of correctly charged Asn-tRNA(Asn) or Gln-tRNA(Gln) through the transamidation of misacylated Asp-tRNA(Asn) or Glu-tRNA(Gln) in organisms which lack either or both of asparaginyl-tRNA or glutaminyl-tRNA synthetases. The reaction takes place in the presence of glutamine and ATP through an activated phospho-Asp-tRNA(Asn) or phospho-Glu-tRNA(Gln).</text>
</comment>
<dbReference type="GO" id="GO:0006412">
    <property type="term" value="P:translation"/>
    <property type="evidence" value="ECO:0007669"/>
    <property type="project" value="UniProtKB-UniRule"/>
</dbReference>
<keyword evidence="8" id="KW-1185">Reference proteome</keyword>
<dbReference type="STRING" id="319652.IV80_GL001598"/>
<dbReference type="GO" id="GO:0050566">
    <property type="term" value="F:asparaginyl-tRNA synthase (glutamine-hydrolyzing) activity"/>
    <property type="evidence" value="ECO:0007669"/>
    <property type="project" value="RHEA"/>
</dbReference>
<comment type="caution">
    <text evidence="7">The sequence shown here is derived from an EMBL/GenBank/DDBJ whole genome shotgun (WGS) entry which is preliminary data.</text>
</comment>
<dbReference type="Gene3D" id="1.10.20.60">
    <property type="entry name" value="Glu-tRNAGln amidotransferase C subunit, N-terminal domain"/>
    <property type="match status" value="1"/>
</dbReference>
<evidence type="ECO:0000256" key="4">
    <source>
        <dbReference type="ARBA" id="ARBA00047380"/>
    </source>
</evidence>
<comment type="catalytic activity">
    <reaction evidence="5 6">
        <text>L-glutamyl-tRNA(Gln) + L-glutamine + ATP + H2O = L-glutaminyl-tRNA(Gln) + L-glutamate + ADP + phosphate + H(+)</text>
        <dbReference type="Rhea" id="RHEA:17521"/>
        <dbReference type="Rhea" id="RHEA-COMP:9681"/>
        <dbReference type="Rhea" id="RHEA-COMP:9684"/>
        <dbReference type="ChEBI" id="CHEBI:15377"/>
        <dbReference type="ChEBI" id="CHEBI:15378"/>
        <dbReference type="ChEBI" id="CHEBI:29985"/>
        <dbReference type="ChEBI" id="CHEBI:30616"/>
        <dbReference type="ChEBI" id="CHEBI:43474"/>
        <dbReference type="ChEBI" id="CHEBI:58359"/>
        <dbReference type="ChEBI" id="CHEBI:78520"/>
        <dbReference type="ChEBI" id="CHEBI:78521"/>
        <dbReference type="ChEBI" id="CHEBI:456216"/>
    </reaction>
</comment>
<dbReference type="PANTHER" id="PTHR15004">
    <property type="entry name" value="GLUTAMYL-TRNA(GLN) AMIDOTRANSFERASE SUBUNIT C, MITOCHONDRIAL"/>
    <property type="match status" value="1"/>
</dbReference>
<dbReference type="InterPro" id="IPR003837">
    <property type="entry name" value="GatC"/>
</dbReference>
<keyword evidence="6" id="KW-0436">Ligase</keyword>
<evidence type="ECO:0000313" key="7">
    <source>
        <dbReference type="EMBL" id="KRN66039.1"/>
    </source>
</evidence>
<evidence type="ECO:0000256" key="5">
    <source>
        <dbReference type="ARBA" id="ARBA00047913"/>
    </source>
</evidence>
<dbReference type="OrthoDB" id="9813938at2"/>
<dbReference type="Pfam" id="PF02686">
    <property type="entry name" value="GatC"/>
    <property type="match status" value="1"/>
</dbReference>
<dbReference type="GO" id="GO:0050567">
    <property type="term" value="F:glutaminyl-tRNA synthase (glutamine-hydrolyzing) activity"/>
    <property type="evidence" value="ECO:0007669"/>
    <property type="project" value="UniProtKB-UniRule"/>
</dbReference>
<dbReference type="EMBL" id="JQBR01000006">
    <property type="protein sequence ID" value="KRN66039.1"/>
    <property type="molecule type" value="Genomic_DNA"/>
</dbReference>
<dbReference type="EC" id="6.3.5.-" evidence="6"/>
<dbReference type="PANTHER" id="PTHR15004:SF0">
    <property type="entry name" value="GLUTAMYL-TRNA(GLN) AMIDOTRANSFERASE SUBUNIT C, MITOCHONDRIAL"/>
    <property type="match status" value="1"/>
</dbReference>
<dbReference type="GO" id="GO:0070681">
    <property type="term" value="P:glutaminyl-tRNAGln biosynthesis via transamidation"/>
    <property type="evidence" value="ECO:0007669"/>
    <property type="project" value="TreeGrafter"/>
</dbReference>
<reference evidence="7 8" key="1">
    <citation type="journal article" date="2015" name="Genome Announc.">
        <title>Expanding the biotechnology potential of lactobacilli through comparative genomics of 213 strains and associated genera.</title>
        <authorList>
            <person name="Sun Z."/>
            <person name="Harris H.M."/>
            <person name="McCann A."/>
            <person name="Guo C."/>
            <person name="Argimon S."/>
            <person name="Zhang W."/>
            <person name="Yang X."/>
            <person name="Jeffery I.B."/>
            <person name="Cooney J.C."/>
            <person name="Kagawa T.F."/>
            <person name="Liu W."/>
            <person name="Song Y."/>
            <person name="Salvetti E."/>
            <person name="Wrobel A."/>
            <person name="Rasinkangas P."/>
            <person name="Parkhill J."/>
            <person name="Rea M.C."/>
            <person name="O'Sullivan O."/>
            <person name="Ritari J."/>
            <person name="Douillard F.P."/>
            <person name="Paul Ross R."/>
            <person name="Yang R."/>
            <person name="Briner A.E."/>
            <person name="Felis G.E."/>
            <person name="de Vos W.M."/>
            <person name="Barrangou R."/>
            <person name="Klaenhammer T.R."/>
            <person name="Caufield P.W."/>
            <person name="Cui Y."/>
            <person name="Zhang H."/>
            <person name="O'Toole P.W."/>
        </authorList>
    </citation>
    <scope>NUCLEOTIDE SEQUENCE [LARGE SCALE GENOMIC DNA]</scope>
    <source>
        <strain evidence="7 8">DSM 17757</strain>
    </source>
</reference>
<evidence type="ECO:0000313" key="8">
    <source>
        <dbReference type="Proteomes" id="UP000051568"/>
    </source>
</evidence>